<sequence>MTKHLPARARAAALAALFAFSAFAASALAQSPGEFFRAIKSDNASAMRELLDQGMDPNTRDERGRPGLFVALQEESMKAADALMASPRLRPDEPNASGETPLMMAALKGQLDVARRLIAQGAAVNKTGWTPLHYAASSGHMPMLELLLEHHADLNAPSPNGTTPLMMAAGYGSPEAVQRLLKAGADAQLRNQKGMTALDFARRYERPDARAILQKVKKQSTPPAQRGQW</sequence>
<dbReference type="RefSeq" id="WP_279523321.1">
    <property type="nucleotide sequence ID" value="NZ_JARVII010000001.1"/>
</dbReference>
<dbReference type="PANTHER" id="PTHR24171:SF8">
    <property type="entry name" value="BRCA1-ASSOCIATED RING DOMAIN PROTEIN 1"/>
    <property type="match status" value="1"/>
</dbReference>
<keyword evidence="2 3" id="KW-0040">ANK repeat</keyword>
<evidence type="ECO:0000256" key="2">
    <source>
        <dbReference type="ARBA" id="ARBA00023043"/>
    </source>
</evidence>
<protein>
    <submittedName>
        <fullName evidence="5">Ankyrin repeat domain-containing protein</fullName>
    </submittedName>
</protein>
<dbReference type="AlphaFoldDB" id="A0AAW6RDE0"/>
<dbReference type="PROSITE" id="PS50088">
    <property type="entry name" value="ANK_REPEAT"/>
    <property type="match status" value="3"/>
</dbReference>
<comment type="caution">
    <text evidence="5">The sequence shown here is derived from an EMBL/GenBank/DDBJ whole genome shotgun (WGS) entry which is preliminary data.</text>
</comment>
<keyword evidence="1" id="KW-0677">Repeat</keyword>
<dbReference type="Gene3D" id="1.25.40.20">
    <property type="entry name" value="Ankyrin repeat-containing domain"/>
    <property type="match status" value="3"/>
</dbReference>
<reference evidence="5 6" key="1">
    <citation type="submission" date="2023-04" db="EMBL/GenBank/DDBJ databases">
        <title>Ottowia paracancer sp. nov., isolated from human stomach.</title>
        <authorList>
            <person name="Song Y."/>
        </authorList>
    </citation>
    <scope>NUCLEOTIDE SEQUENCE [LARGE SCALE GENOMIC DNA]</scope>
    <source>
        <strain evidence="5 6">10c7w1</strain>
    </source>
</reference>
<keyword evidence="6" id="KW-1185">Reference proteome</keyword>
<feature type="repeat" description="ANK" evidence="3">
    <location>
        <begin position="160"/>
        <end position="192"/>
    </location>
</feature>
<feature type="chain" id="PRO_5043375368" evidence="4">
    <location>
        <begin position="25"/>
        <end position="229"/>
    </location>
</feature>
<evidence type="ECO:0000313" key="5">
    <source>
        <dbReference type="EMBL" id="MDG9698159.1"/>
    </source>
</evidence>
<evidence type="ECO:0000256" key="1">
    <source>
        <dbReference type="ARBA" id="ARBA00022737"/>
    </source>
</evidence>
<dbReference type="PRINTS" id="PR01415">
    <property type="entry name" value="ANKYRIN"/>
</dbReference>
<proteinExistence type="predicted"/>
<dbReference type="Proteomes" id="UP001237156">
    <property type="component" value="Unassembled WGS sequence"/>
</dbReference>
<dbReference type="PANTHER" id="PTHR24171">
    <property type="entry name" value="ANKYRIN REPEAT DOMAIN-CONTAINING PROTEIN 39-RELATED"/>
    <property type="match status" value="1"/>
</dbReference>
<gene>
    <name evidence="5" type="ORF">QB898_00225</name>
</gene>
<dbReference type="InterPro" id="IPR002110">
    <property type="entry name" value="Ankyrin_rpt"/>
</dbReference>
<accession>A0AAW6RDE0</accession>
<organism evidence="5 6">
    <name type="scientific">Ottowia cancrivicina</name>
    <dbReference type="NCBI Taxonomy" id="3040346"/>
    <lineage>
        <taxon>Bacteria</taxon>
        <taxon>Pseudomonadati</taxon>
        <taxon>Pseudomonadota</taxon>
        <taxon>Betaproteobacteria</taxon>
        <taxon>Burkholderiales</taxon>
        <taxon>Comamonadaceae</taxon>
        <taxon>Ottowia</taxon>
    </lineage>
</organism>
<dbReference type="SMART" id="SM00248">
    <property type="entry name" value="ANK"/>
    <property type="match status" value="4"/>
</dbReference>
<evidence type="ECO:0000256" key="4">
    <source>
        <dbReference type="SAM" id="SignalP"/>
    </source>
</evidence>
<dbReference type="Pfam" id="PF12796">
    <property type="entry name" value="Ank_2"/>
    <property type="match status" value="1"/>
</dbReference>
<feature type="repeat" description="ANK" evidence="3">
    <location>
        <begin position="127"/>
        <end position="159"/>
    </location>
</feature>
<evidence type="ECO:0000313" key="6">
    <source>
        <dbReference type="Proteomes" id="UP001237156"/>
    </source>
</evidence>
<keyword evidence="4" id="KW-0732">Signal</keyword>
<dbReference type="SUPFAM" id="SSF48403">
    <property type="entry name" value="Ankyrin repeat"/>
    <property type="match status" value="1"/>
</dbReference>
<evidence type="ECO:0000256" key="3">
    <source>
        <dbReference type="PROSITE-ProRule" id="PRU00023"/>
    </source>
</evidence>
<dbReference type="EMBL" id="JARVII010000001">
    <property type="protein sequence ID" value="MDG9698159.1"/>
    <property type="molecule type" value="Genomic_DNA"/>
</dbReference>
<feature type="repeat" description="ANK" evidence="3">
    <location>
        <begin position="97"/>
        <end position="129"/>
    </location>
</feature>
<name>A0AAW6RDE0_9BURK</name>
<dbReference type="Pfam" id="PF00023">
    <property type="entry name" value="Ank"/>
    <property type="match status" value="1"/>
</dbReference>
<dbReference type="PROSITE" id="PS50297">
    <property type="entry name" value="ANK_REP_REGION"/>
    <property type="match status" value="3"/>
</dbReference>
<feature type="signal peptide" evidence="4">
    <location>
        <begin position="1"/>
        <end position="24"/>
    </location>
</feature>
<dbReference type="InterPro" id="IPR036770">
    <property type="entry name" value="Ankyrin_rpt-contain_sf"/>
</dbReference>